<comment type="caution">
    <text evidence="1">The sequence shown here is derived from an EMBL/GenBank/DDBJ whole genome shotgun (WGS) entry which is preliminary data.</text>
</comment>
<evidence type="ECO:0000313" key="1">
    <source>
        <dbReference type="EMBL" id="KRZ47658.1"/>
    </source>
</evidence>
<dbReference type="AlphaFoldDB" id="A0A0V1KK34"/>
<sequence>MSAGFSLVRQYLQHWGVGYRLLYFLHSVCKERLPACRFSLNPRDGYSTVAPIAHSNAAISSSVGRLTCFNGANQAFAITRLTDLWWFIDSTLMYAQAAYTT</sequence>
<accession>A0A0V1KK34</accession>
<reference evidence="1 2" key="1">
    <citation type="submission" date="2015-05" db="EMBL/GenBank/DDBJ databases">
        <title>Evolution of Trichinella species and genotypes.</title>
        <authorList>
            <person name="Korhonen P.K."/>
            <person name="Edoardo P."/>
            <person name="Giuseppe L.R."/>
            <person name="Gasser R.B."/>
        </authorList>
    </citation>
    <scope>NUCLEOTIDE SEQUENCE [LARGE SCALE GENOMIC DNA]</scope>
    <source>
        <strain evidence="1">ISS10</strain>
    </source>
</reference>
<dbReference type="OrthoDB" id="10495748at2759"/>
<gene>
    <name evidence="1" type="ORF">T02_9131</name>
</gene>
<evidence type="ECO:0000313" key="2">
    <source>
        <dbReference type="Proteomes" id="UP000054721"/>
    </source>
</evidence>
<name>A0A0V1KK34_9BILA</name>
<protein>
    <submittedName>
        <fullName evidence="1">Uncharacterized protein</fullName>
    </submittedName>
</protein>
<organism evidence="1 2">
    <name type="scientific">Trichinella nativa</name>
    <dbReference type="NCBI Taxonomy" id="6335"/>
    <lineage>
        <taxon>Eukaryota</taxon>
        <taxon>Metazoa</taxon>
        <taxon>Ecdysozoa</taxon>
        <taxon>Nematoda</taxon>
        <taxon>Enoplea</taxon>
        <taxon>Dorylaimia</taxon>
        <taxon>Trichinellida</taxon>
        <taxon>Trichinellidae</taxon>
        <taxon>Trichinella</taxon>
    </lineage>
</organism>
<dbReference type="Proteomes" id="UP000054721">
    <property type="component" value="Unassembled WGS sequence"/>
</dbReference>
<proteinExistence type="predicted"/>
<dbReference type="EMBL" id="JYDW01000627">
    <property type="protein sequence ID" value="KRZ47658.1"/>
    <property type="molecule type" value="Genomic_DNA"/>
</dbReference>
<keyword evidence="2" id="KW-1185">Reference proteome</keyword>